<sequence length="188" mass="22108">MASYSPSEISELVDVKESTLRKYSLLLEGSGYIFDRNEQKQRWYSDKDVIAFQKFIALKQNADMTLKSSADAVYLWSIGAENAEVASGTHNVKERYNNDMTQEIHEELVNLRELISIQHDQIKFLHEHLENEKYYQEKRDQVLLDSIGQLRLDIQLQRERQKAMEEQIILQAPEEGKPTLWNRLFKSE</sequence>
<name>A0A4P6ZTX6_9BACL</name>
<dbReference type="AlphaFoldDB" id="A0A4P6ZTX6"/>
<dbReference type="SUPFAM" id="SSF46955">
    <property type="entry name" value="Putative DNA-binding domain"/>
    <property type="match status" value="1"/>
</dbReference>
<evidence type="ECO:0000313" key="1">
    <source>
        <dbReference type="EMBL" id="QBP39673.1"/>
    </source>
</evidence>
<dbReference type="EMBL" id="CP038015">
    <property type="protein sequence ID" value="QBP39673.1"/>
    <property type="molecule type" value="Genomic_DNA"/>
</dbReference>
<dbReference type="Gene3D" id="1.10.1660.10">
    <property type="match status" value="1"/>
</dbReference>
<dbReference type="OrthoDB" id="2429002at2"/>
<organism evidence="1 2">
    <name type="scientific">Paenisporosarcina antarctica</name>
    <dbReference type="NCBI Taxonomy" id="417367"/>
    <lineage>
        <taxon>Bacteria</taxon>
        <taxon>Bacillati</taxon>
        <taxon>Bacillota</taxon>
        <taxon>Bacilli</taxon>
        <taxon>Bacillales</taxon>
        <taxon>Caryophanaceae</taxon>
        <taxon>Paenisporosarcina</taxon>
    </lineage>
</organism>
<accession>A0A4P6ZTX6</accession>
<gene>
    <name evidence="1" type="ORF">E2636_00210</name>
</gene>
<dbReference type="KEGG" id="panc:E2636_00210"/>
<evidence type="ECO:0000313" key="2">
    <source>
        <dbReference type="Proteomes" id="UP000294292"/>
    </source>
</evidence>
<protein>
    <submittedName>
        <fullName evidence="1">Uncharacterized protein</fullName>
    </submittedName>
</protein>
<dbReference type="RefSeq" id="WP_134207940.1">
    <property type="nucleotide sequence ID" value="NZ_CP038015.1"/>
</dbReference>
<dbReference type="Proteomes" id="UP000294292">
    <property type="component" value="Chromosome"/>
</dbReference>
<dbReference type="InterPro" id="IPR009061">
    <property type="entry name" value="DNA-bd_dom_put_sf"/>
</dbReference>
<proteinExistence type="predicted"/>
<reference evidence="1 2" key="1">
    <citation type="submission" date="2019-03" db="EMBL/GenBank/DDBJ databases">
        <title>Complete genome sequence of Paenisporosarcina antarctica CGMCC 1.6503T.</title>
        <authorList>
            <person name="Rong J.-C."/>
            <person name="Chi N.-Y."/>
            <person name="Zhang Q.-F."/>
        </authorList>
    </citation>
    <scope>NUCLEOTIDE SEQUENCE [LARGE SCALE GENOMIC DNA]</scope>
    <source>
        <strain evidence="1 2">CGMCC 1.6503</strain>
    </source>
</reference>
<keyword evidence="2" id="KW-1185">Reference proteome</keyword>